<keyword evidence="2" id="KW-1133">Transmembrane helix</keyword>
<keyword evidence="2" id="KW-0472">Membrane</keyword>
<organism evidence="3 4">
    <name type="scientific">Microbacterium aoyamense</name>
    <dbReference type="NCBI Taxonomy" id="344166"/>
    <lineage>
        <taxon>Bacteria</taxon>
        <taxon>Bacillati</taxon>
        <taxon>Actinomycetota</taxon>
        <taxon>Actinomycetes</taxon>
        <taxon>Micrococcales</taxon>
        <taxon>Microbacteriaceae</taxon>
        <taxon>Microbacterium</taxon>
    </lineage>
</organism>
<dbReference type="Proteomes" id="UP001501343">
    <property type="component" value="Unassembled WGS sequence"/>
</dbReference>
<evidence type="ECO:0000256" key="1">
    <source>
        <dbReference type="SAM" id="MobiDB-lite"/>
    </source>
</evidence>
<dbReference type="EMBL" id="BAAAOF010000001">
    <property type="protein sequence ID" value="GAA1911488.1"/>
    <property type="molecule type" value="Genomic_DNA"/>
</dbReference>
<evidence type="ECO:0000256" key="2">
    <source>
        <dbReference type="SAM" id="Phobius"/>
    </source>
</evidence>
<proteinExistence type="predicted"/>
<reference evidence="4" key="1">
    <citation type="journal article" date="2019" name="Int. J. Syst. Evol. Microbiol.">
        <title>The Global Catalogue of Microorganisms (GCM) 10K type strain sequencing project: providing services to taxonomists for standard genome sequencing and annotation.</title>
        <authorList>
            <consortium name="The Broad Institute Genomics Platform"/>
            <consortium name="The Broad Institute Genome Sequencing Center for Infectious Disease"/>
            <person name="Wu L."/>
            <person name="Ma J."/>
        </authorList>
    </citation>
    <scope>NUCLEOTIDE SEQUENCE [LARGE SCALE GENOMIC DNA]</scope>
    <source>
        <strain evidence="4">JCM 14900</strain>
    </source>
</reference>
<dbReference type="RefSeq" id="WP_248150097.1">
    <property type="nucleotide sequence ID" value="NZ_BAAAOF010000001.1"/>
</dbReference>
<feature type="transmembrane region" description="Helical" evidence="2">
    <location>
        <begin position="75"/>
        <end position="97"/>
    </location>
</feature>
<comment type="caution">
    <text evidence="3">The sequence shown here is derived from an EMBL/GenBank/DDBJ whole genome shotgun (WGS) entry which is preliminary data.</text>
</comment>
<feature type="transmembrane region" description="Helical" evidence="2">
    <location>
        <begin position="131"/>
        <end position="153"/>
    </location>
</feature>
<keyword evidence="4" id="KW-1185">Reference proteome</keyword>
<evidence type="ECO:0000313" key="4">
    <source>
        <dbReference type="Proteomes" id="UP001501343"/>
    </source>
</evidence>
<keyword evidence="2" id="KW-0812">Transmembrane</keyword>
<feature type="transmembrane region" description="Helical" evidence="2">
    <location>
        <begin position="7"/>
        <end position="33"/>
    </location>
</feature>
<evidence type="ECO:0000313" key="3">
    <source>
        <dbReference type="EMBL" id="GAA1911488.1"/>
    </source>
</evidence>
<sequence>MIARARLLSVVVTLLAGAIGIISSTQTWIFVLLEDGIHHQLAVPGAAAVPVLAPLSLAVLALGAALSIAGLVLRYIFGALTVLIAAVLAVLTFQVYAPDTRHVASTVTEATGISGADAVSELVAGVSTTPWVPITHAAWVVLFVVGIFILATARRWKSTGRKYTTDAATTAPAASRPHDAIDDWDDLSRGEDPTARPLD</sequence>
<accession>A0ABP5AE28</accession>
<feature type="compositionally biased region" description="Basic and acidic residues" evidence="1">
    <location>
        <begin position="176"/>
        <end position="199"/>
    </location>
</feature>
<name>A0ABP5AE28_9MICO</name>
<dbReference type="Pfam" id="PF09534">
    <property type="entry name" value="Trp_oprn_chp"/>
    <property type="match status" value="1"/>
</dbReference>
<dbReference type="InterPro" id="IPR019051">
    <property type="entry name" value="Trp_biosyn_TM_oprn/chp"/>
</dbReference>
<gene>
    <name evidence="3" type="ORF">GCM10009775_00100</name>
</gene>
<feature type="region of interest" description="Disordered" evidence="1">
    <location>
        <begin position="167"/>
        <end position="199"/>
    </location>
</feature>
<feature type="transmembrane region" description="Helical" evidence="2">
    <location>
        <begin position="45"/>
        <end position="68"/>
    </location>
</feature>
<protein>
    <submittedName>
        <fullName evidence="3">Uncharacterized protein</fullName>
    </submittedName>
</protein>